<sequence>MTMERMEIGENYIVRCLSGYETLLEDFRNRIRFLHSNMATTDDVLESLQMKKNYGTAGTSGGGRKKDLGDLLERYEENEERYAEFLKMYIYQLMQEEESLKRVWICYQGLPYRQRAVLKALYVEHKPWKEVRAELRMSHSTLSNNRFSAIQNIRQLYDSDFTDMQIMMYRQPELEKQREEKDYQEQLSLWQLGVKKT</sequence>
<evidence type="ECO:0000313" key="1">
    <source>
        <dbReference type="EMBL" id="GAA6410436.1"/>
    </source>
</evidence>
<dbReference type="Proteomes" id="UP001600943">
    <property type="component" value="Unassembled WGS sequence"/>
</dbReference>
<keyword evidence="2" id="KW-1185">Reference proteome</keyword>
<dbReference type="RefSeq" id="WP_390408880.1">
    <property type="nucleotide sequence ID" value="NZ_BAABYW010000001.1"/>
</dbReference>
<organism evidence="1 2">
    <name type="scientific">Blautia hominis</name>
    <dbReference type="NCBI Taxonomy" id="2025493"/>
    <lineage>
        <taxon>Bacteria</taxon>
        <taxon>Bacillati</taxon>
        <taxon>Bacillota</taxon>
        <taxon>Clostridia</taxon>
        <taxon>Lachnospirales</taxon>
        <taxon>Lachnospiraceae</taxon>
        <taxon>Blautia</taxon>
    </lineage>
</organism>
<dbReference type="InterPro" id="IPR036388">
    <property type="entry name" value="WH-like_DNA-bd_sf"/>
</dbReference>
<evidence type="ECO:0008006" key="3">
    <source>
        <dbReference type="Google" id="ProtNLM"/>
    </source>
</evidence>
<dbReference type="SUPFAM" id="SSF88659">
    <property type="entry name" value="Sigma3 and sigma4 domains of RNA polymerase sigma factors"/>
    <property type="match status" value="1"/>
</dbReference>
<accession>A0ABQ0BG70</accession>
<evidence type="ECO:0000313" key="2">
    <source>
        <dbReference type="Proteomes" id="UP001600943"/>
    </source>
</evidence>
<gene>
    <name evidence="1" type="ORF">K040078D81_45530</name>
</gene>
<dbReference type="EMBL" id="BAABYW010000001">
    <property type="protein sequence ID" value="GAA6410436.1"/>
    <property type="molecule type" value="Genomic_DNA"/>
</dbReference>
<proteinExistence type="predicted"/>
<reference evidence="1 2" key="1">
    <citation type="submission" date="2024-04" db="EMBL/GenBank/DDBJ databases">
        <title>Defined microbial consortia suppress multidrug-resistant proinflammatory Enterobacteriaceae via ecological control.</title>
        <authorList>
            <person name="Furuichi M."/>
            <person name="Kawaguchi T."/>
            <person name="Pust M."/>
            <person name="Yasuma K."/>
            <person name="Plichta D."/>
            <person name="Hasegawa N."/>
            <person name="Ohya T."/>
            <person name="Bhattarai S."/>
            <person name="Sasajima S."/>
            <person name="Aoto Y."/>
            <person name="Tuganbaev T."/>
            <person name="Yaginuma M."/>
            <person name="Ueda M."/>
            <person name="Okahashi N."/>
            <person name="Amafuji K."/>
            <person name="Kiridooshi Y."/>
            <person name="Sugita K."/>
            <person name="Strazar M."/>
            <person name="Skelly A."/>
            <person name="Suda W."/>
            <person name="Hattori M."/>
            <person name="Nakamoto N."/>
            <person name="Caballero S."/>
            <person name="Norman J."/>
            <person name="Olle B."/>
            <person name="Tanoue T."/>
            <person name="Arita M."/>
            <person name="Bucci V."/>
            <person name="Atarashi K."/>
            <person name="Xavier R."/>
            <person name="Honda K."/>
        </authorList>
    </citation>
    <scope>NUCLEOTIDE SEQUENCE [LARGE SCALE GENOMIC DNA]</scope>
    <source>
        <strain evidence="2">k04-0078-D8-1</strain>
    </source>
</reference>
<protein>
    <recommendedName>
        <fullName evidence="3">Sigma-70 family RNA polymerase sigma factor</fullName>
    </recommendedName>
</protein>
<dbReference type="Gene3D" id="1.10.10.10">
    <property type="entry name" value="Winged helix-like DNA-binding domain superfamily/Winged helix DNA-binding domain"/>
    <property type="match status" value="1"/>
</dbReference>
<dbReference type="InterPro" id="IPR013324">
    <property type="entry name" value="RNA_pol_sigma_r3/r4-like"/>
</dbReference>
<name>A0ABQ0BG70_9FIRM</name>
<comment type="caution">
    <text evidence="1">The sequence shown here is derived from an EMBL/GenBank/DDBJ whole genome shotgun (WGS) entry which is preliminary data.</text>
</comment>